<dbReference type="InterPro" id="IPR056632">
    <property type="entry name" value="DUF7730"/>
</dbReference>
<dbReference type="AlphaFoldDB" id="A0A2J6S6W5"/>
<evidence type="ECO:0000313" key="2">
    <source>
        <dbReference type="EMBL" id="PMD46486.1"/>
    </source>
</evidence>
<name>A0A2J6S6W5_HYAVF</name>
<dbReference type="OrthoDB" id="5272396at2759"/>
<proteinExistence type="predicted"/>
<dbReference type="PANTHER" id="PTHR38790">
    <property type="entry name" value="2EXR DOMAIN-CONTAINING PROTEIN-RELATED"/>
    <property type="match status" value="1"/>
</dbReference>
<sequence>MVSLLDLPGEIRNMIWDLCLVSPTGMISPLSRRDAYHSGVPGSCSYSGPFFYLQVEETKTHVERCQSTCRIEPNAPTISLSLPRTCRKIFKETNDIFWTKNTFVFRAPHELIYTFKSMGKYAQQRITSLRLCTTPRWGNQMKWLNKTMQLLISQRSSSSLRRLELLVDKESIIYQSEAKLLGSPPRLLPAHHTQTFIPCLQQARCLRNIEKNLYVTQTGNCPFTAAYPPESSLFKVVEETLWEIQEAWEGKLYWGSTILFENVTETCRRRLVMAPLM</sequence>
<organism evidence="2 3">
    <name type="scientific">Hyaloscypha variabilis (strain UAMH 11265 / GT02V1 / F)</name>
    <name type="common">Meliniomyces variabilis</name>
    <dbReference type="NCBI Taxonomy" id="1149755"/>
    <lineage>
        <taxon>Eukaryota</taxon>
        <taxon>Fungi</taxon>
        <taxon>Dikarya</taxon>
        <taxon>Ascomycota</taxon>
        <taxon>Pezizomycotina</taxon>
        <taxon>Leotiomycetes</taxon>
        <taxon>Helotiales</taxon>
        <taxon>Hyaloscyphaceae</taxon>
        <taxon>Hyaloscypha</taxon>
        <taxon>Hyaloscypha variabilis</taxon>
    </lineage>
</organism>
<protein>
    <recommendedName>
        <fullName evidence="1">DUF7730 domain-containing protein</fullName>
    </recommendedName>
</protein>
<gene>
    <name evidence="2" type="ORF">L207DRAFT_214450</name>
</gene>
<dbReference type="Proteomes" id="UP000235786">
    <property type="component" value="Unassembled WGS sequence"/>
</dbReference>
<dbReference type="EMBL" id="KZ613939">
    <property type="protein sequence ID" value="PMD46486.1"/>
    <property type="molecule type" value="Genomic_DNA"/>
</dbReference>
<dbReference type="Pfam" id="PF24864">
    <property type="entry name" value="DUF7730"/>
    <property type="match status" value="1"/>
</dbReference>
<keyword evidence="3" id="KW-1185">Reference proteome</keyword>
<evidence type="ECO:0000259" key="1">
    <source>
        <dbReference type="Pfam" id="PF24864"/>
    </source>
</evidence>
<accession>A0A2J6S6W5</accession>
<evidence type="ECO:0000313" key="3">
    <source>
        <dbReference type="Proteomes" id="UP000235786"/>
    </source>
</evidence>
<feature type="domain" description="DUF7730" evidence="1">
    <location>
        <begin position="4"/>
        <end position="131"/>
    </location>
</feature>
<reference evidence="2 3" key="1">
    <citation type="submission" date="2016-04" db="EMBL/GenBank/DDBJ databases">
        <title>A degradative enzymes factory behind the ericoid mycorrhizal symbiosis.</title>
        <authorList>
            <consortium name="DOE Joint Genome Institute"/>
            <person name="Martino E."/>
            <person name="Morin E."/>
            <person name="Grelet G."/>
            <person name="Kuo A."/>
            <person name="Kohler A."/>
            <person name="Daghino S."/>
            <person name="Barry K."/>
            <person name="Choi C."/>
            <person name="Cichocki N."/>
            <person name="Clum A."/>
            <person name="Copeland A."/>
            <person name="Hainaut M."/>
            <person name="Haridas S."/>
            <person name="Labutti K."/>
            <person name="Lindquist E."/>
            <person name="Lipzen A."/>
            <person name="Khouja H.-R."/>
            <person name="Murat C."/>
            <person name="Ohm R."/>
            <person name="Olson A."/>
            <person name="Spatafora J."/>
            <person name="Veneault-Fourrey C."/>
            <person name="Henrissat B."/>
            <person name="Grigoriev I."/>
            <person name="Martin F."/>
            <person name="Perotto S."/>
        </authorList>
    </citation>
    <scope>NUCLEOTIDE SEQUENCE [LARGE SCALE GENOMIC DNA]</scope>
    <source>
        <strain evidence="2 3">F</strain>
    </source>
</reference>